<keyword evidence="1" id="KW-1133">Transmembrane helix</keyword>
<evidence type="ECO:0000313" key="3">
    <source>
        <dbReference type="Proteomes" id="UP000325536"/>
    </source>
</evidence>
<gene>
    <name evidence="2" type="ORF">D0T90_02005</name>
</gene>
<dbReference type="Proteomes" id="UP000325536">
    <property type="component" value="Chromosome"/>
</dbReference>
<proteinExistence type="predicted"/>
<dbReference type="KEGG" id="naq:D0T90_02005"/>
<evidence type="ECO:0000256" key="1">
    <source>
        <dbReference type="SAM" id="Phobius"/>
    </source>
</evidence>
<dbReference type="AlphaFoldDB" id="A0A5P3MPG5"/>
<organism evidence="2 3">
    <name type="scientific">Neisseria animalis</name>
    <dbReference type="NCBI Taxonomy" id="492"/>
    <lineage>
        <taxon>Bacteria</taxon>
        <taxon>Pseudomonadati</taxon>
        <taxon>Pseudomonadota</taxon>
        <taxon>Betaproteobacteria</taxon>
        <taxon>Neisseriales</taxon>
        <taxon>Neisseriaceae</taxon>
        <taxon>Neisseria</taxon>
    </lineage>
</organism>
<reference evidence="2 3" key="1">
    <citation type="submission" date="2018-08" db="EMBL/GenBank/DDBJ databases">
        <title>Neisseria animalis ATCC 49930 complete genome.</title>
        <authorList>
            <person name="Veseli I.A."/>
            <person name="Mascarenhas dos Santos A.C."/>
            <person name="Buttler R."/>
            <person name="Pombert J.-F."/>
        </authorList>
    </citation>
    <scope>NUCLEOTIDE SEQUENCE [LARGE SCALE GENOMIC DNA]</scope>
    <source>
        <strain evidence="2 3">ATCC 49930</strain>
    </source>
</reference>
<sequence length="108" mass="12296">MRLLLIFTTPLIICIIFIYFTYNQENLSIIFSSALALCAFLILCIINSFTKAKFKLLELIALTILPTMAVFIMEEIIKHFYPQLPQVLSIIVMLGLSIFFNAAIKTDS</sequence>
<accession>A0A5P3MPG5</accession>
<name>A0A5P3MPG5_NEIAN</name>
<keyword evidence="3" id="KW-1185">Reference proteome</keyword>
<protein>
    <submittedName>
        <fullName evidence="2">Uncharacterized protein</fullName>
    </submittedName>
</protein>
<evidence type="ECO:0000313" key="2">
    <source>
        <dbReference type="EMBL" id="QEY23424.1"/>
    </source>
</evidence>
<feature type="transmembrane region" description="Helical" evidence="1">
    <location>
        <begin position="85"/>
        <end position="104"/>
    </location>
</feature>
<feature type="transmembrane region" description="Helical" evidence="1">
    <location>
        <begin position="28"/>
        <end position="49"/>
    </location>
</feature>
<feature type="transmembrane region" description="Helical" evidence="1">
    <location>
        <begin position="56"/>
        <end position="73"/>
    </location>
</feature>
<feature type="transmembrane region" description="Helical" evidence="1">
    <location>
        <begin position="5"/>
        <end position="22"/>
    </location>
</feature>
<keyword evidence="1" id="KW-0812">Transmembrane</keyword>
<dbReference type="EMBL" id="CP031699">
    <property type="protein sequence ID" value="QEY23424.1"/>
    <property type="molecule type" value="Genomic_DNA"/>
</dbReference>
<keyword evidence="1" id="KW-0472">Membrane</keyword>